<organism evidence="1 2">
    <name type="scientific">Durusdinium trenchii</name>
    <dbReference type="NCBI Taxonomy" id="1381693"/>
    <lineage>
        <taxon>Eukaryota</taxon>
        <taxon>Sar</taxon>
        <taxon>Alveolata</taxon>
        <taxon>Dinophyceae</taxon>
        <taxon>Suessiales</taxon>
        <taxon>Symbiodiniaceae</taxon>
        <taxon>Durusdinium</taxon>
    </lineage>
</organism>
<evidence type="ECO:0000313" key="1">
    <source>
        <dbReference type="EMBL" id="CAK8987031.1"/>
    </source>
</evidence>
<gene>
    <name evidence="1" type="ORF">CCMP2556_LOCUS722</name>
</gene>
<protein>
    <submittedName>
        <fullName evidence="1">Uncharacterized protein</fullName>
    </submittedName>
</protein>
<sequence>MVHALVEPCIAVDWRNLNPEVCARSQTLVKALASGKLRSISDLELKLASNVAAGALRHHPIVCGMLVAVVEKTRRQSCGITHFKSLSLSSMEEDALNEAACLIASSSGSHMLLKECGPASRVEKVSLKDPALQGLPDPFLAFASQPLLQDNIRNIERLLPKRPDAVGPHASKRLILAMDRTYLLKSVDPVVCRLGKGFVGTAYTNFFGDKDSAVDAANGFLPLSQSCDLPPLHTLPTAKEVCEFLCFDPASPAQKLPPFSLTFCPMTSKVFDNASSHRAVKNMLLGKKPGVPESKLQEIPFFSEMTWTPLPSCCLPNMCYHIPIVDKEPVYCLNGPCHQQKRYVGQLRSAARTCCFGDLWCDASSAMQMPPAAFAGYDNQSDKLAAMFLNVYHVAVNPEERDPSKIEVPWCLRGFLIGNILGGLLQSAVFHTGLTASQKLENAMTTHVMLDLAELLAREKETTHGLKRGSCFMAGETCSNLRQLCGFLCIQLTSLPEGYVYKPHDSTEIALEHWFGLIRRQFLSAQFSVRDYWHGSMKQMRNSQKKAQVRSDPSSSEKVLTAVSPDEFRMCAQRSLSAVCQLFSHLTQHCAKKLESKFLKWAADAADQFECEEEVAQGLGSSDADTDMEDFDIVAPETEHVDLHKTGEECYHLLKRLQELEENNNPGAEEDVEDHEAPVPESAFKHLPDSKLLDGLCESAKSASNHMNSDFSEVLTLSHFWRRLGGHVDFDSIHHLWGFLWTFALNVRACTDSKWLPNPERARDSGKAMNWHQSLEHEAAAI</sequence>
<name>A0ABP0H9Z8_9DINO</name>
<keyword evidence="2" id="KW-1185">Reference proteome</keyword>
<dbReference type="Proteomes" id="UP001642484">
    <property type="component" value="Unassembled WGS sequence"/>
</dbReference>
<proteinExistence type="predicted"/>
<dbReference type="EMBL" id="CAXAMN010000215">
    <property type="protein sequence ID" value="CAK8987031.1"/>
    <property type="molecule type" value="Genomic_DNA"/>
</dbReference>
<reference evidence="1 2" key="1">
    <citation type="submission" date="2024-02" db="EMBL/GenBank/DDBJ databases">
        <authorList>
            <person name="Chen Y."/>
            <person name="Shah S."/>
            <person name="Dougan E. K."/>
            <person name="Thang M."/>
            <person name="Chan C."/>
        </authorList>
    </citation>
    <scope>NUCLEOTIDE SEQUENCE [LARGE SCALE GENOMIC DNA]</scope>
</reference>
<comment type="caution">
    <text evidence="1">The sequence shown here is derived from an EMBL/GenBank/DDBJ whole genome shotgun (WGS) entry which is preliminary data.</text>
</comment>
<accession>A0ABP0H9Z8</accession>
<evidence type="ECO:0000313" key="2">
    <source>
        <dbReference type="Proteomes" id="UP001642484"/>
    </source>
</evidence>